<proteinExistence type="predicted"/>
<keyword evidence="1" id="KW-0540">Nuclease</keyword>
<dbReference type="HOGENOM" id="CLU_114501_2_0_3"/>
<reference evidence="1 2" key="1">
    <citation type="submission" date="2012-06" db="EMBL/GenBank/DDBJ databases">
        <title>Finished plasmid 3 of genome of Crinalium epipsammum PCC 9333.</title>
        <authorList>
            <consortium name="US DOE Joint Genome Institute"/>
            <person name="Gugger M."/>
            <person name="Coursin T."/>
            <person name="Rippka R."/>
            <person name="Tandeau De Marsac N."/>
            <person name="Huntemann M."/>
            <person name="Wei C.-L."/>
            <person name="Han J."/>
            <person name="Detter J.C."/>
            <person name="Han C."/>
            <person name="Tapia R."/>
            <person name="Davenport K."/>
            <person name="Daligault H."/>
            <person name="Erkkila T."/>
            <person name="Gu W."/>
            <person name="Munk A.C.C."/>
            <person name="Teshima H."/>
            <person name="Xu Y."/>
            <person name="Chain P."/>
            <person name="Chen A."/>
            <person name="Krypides N."/>
            <person name="Mavromatis K."/>
            <person name="Markowitz V."/>
            <person name="Szeto E."/>
            <person name="Ivanova N."/>
            <person name="Mikhailova N."/>
            <person name="Ovchinnikova G."/>
            <person name="Pagani I."/>
            <person name="Pati A."/>
            <person name="Goodwin L."/>
            <person name="Peters L."/>
            <person name="Pitluck S."/>
            <person name="Woyke T."/>
            <person name="Kerfeld C."/>
        </authorList>
    </citation>
    <scope>NUCLEOTIDE SEQUENCE [LARGE SCALE GENOMIC DNA]</scope>
    <source>
        <strain evidence="1 2">PCC 9333</strain>
        <plasmid evidence="2">Plasmid pCRI9333.03</plasmid>
    </source>
</reference>
<gene>
    <name evidence="1" type="ORF">Cri9333_4822</name>
</gene>
<evidence type="ECO:0000313" key="1">
    <source>
        <dbReference type="EMBL" id="AFZ15589.1"/>
    </source>
</evidence>
<accession>K9W725</accession>
<keyword evidence="1" id="KW-0255">Endonuclease</keyword>
<dbReference type="RefSeq" id="WP_015205585.1">
    <property type="nucleotide sequence ID" value="NC_019754.1"/>
</dbReference>
<dbReference type="OrthoDB" id="161705at2"/>
<dbReference type="GO" id="GO:0004519">
    <property type="term" value="F:endonuclease activity"/>
    <property type="evidence" value="ECO:0007669"/>
    <property type="project" value="UniProtKB-KW"/>
</dbReference>
<keyword evidence="2" id="KW-1185">Reference proteome</keyword>
<evidence type="ECO:0000313" key="2">
    <source>
        <dbReference type="Proteomes" id="UP000010472"/>
    </source>
</evidence>
<dbReference type="AlphaFoldDB" id="K9W725"/>
<dbReference type="Proteomes" id="UP000010472">
    <property type="component" value="Plasmid pCRI9333.03"/>
</dbReference>
<protein>
    <submittedName>
        <fullName evidence="1">HNH endonuclease</fullName>
    </submittedName>
</protein>
<keyword evidence="1" id="KW-0378">Hydrolase</keyword>
<dbReference type="KEGG" id="cep:Cri9333_4822"/>
<sequence length="110" mass="12607">MPSNHQRYPENWNEIALSIKKQAQWRCRKCNMQCIRPGEDTSGLTKSERMAKTLVVHHANYTPEDNRAENLVPLCSGCHLSYHTRKKSNITPGQLSLFEYSGTMTSNLLN</sequence>
<keyword evidence="1" id="KW-0614">Plasmid</keyword>
<name>K9W725_9CYAN</name>
<organism evidence="1 2">
    <name type="scientific">Crinalium epipsammum PCC 9333</name>
    <dbReference type="NCBI Taxonomy" id="1173022"/>
    <lineage>
        <taxon>Bacteria</taxon>
        <taxon>Bacillati</taxon>
        <taxon>Cyanobacteriota</taxon>
        <taxon>Cyanophyceae</taxon>
        <taxon>Gomontiellales</taxon>
        <taxon>Gomontiellaceae</taxon>
        <taxon>Crinalium</taxon>
    </lineage>
</organism>
<dbReference type="EMBL" id="CP003623">
    <property type="protein sequence ID" value="AFZ15589.1"/>
    <property type="molecule type" value="Genomic_DNA"/>
</dbReference>
<geneLocation type="plasmid" evidence="1 2">
    <name>pCRI9333.03</name>
</geneLocation>